<proteinExistence type="predicted"/>
<keyword evidence="5" id="KW-1185">Reference proteome</keyword>
<feature type="transmembrane region" description="Helical" evidence="1">
    <location>
        <begin position="264"/>
        <end position="285"/>
    </location>
</feature>
<sequence>MRPSLYYLMVPILGICACSSNNASMKEYAATADSTSFANDISGDLNSASRKRVKSADMRCRVPSVFTATSKLEHLVTGVGGIVVESTLQNESVRQFDLPYTSDSVKTIQLYTPTANLTLRVPVAYLDSVDQSLTGMSELIEHRVIKDQDMTLKYLANALKNEHDEQKAVKAEKAAAEKVVPAKNGTTLDVVQYKDDKEETVIDRRLNNLALLDDVAYSTVTVQLFQPQVADIKIILNPARLSRAGFGTELVTALRSGAEVLRNIFLFFVQIWPFLLAFVLGWIGYRKLILRSR</sequence>
<evidence type="ECO:0000256" key="2">
    <source>
        <dbReference type="SAM" id="SignalP"/>
    </source>
</evidence>
<keyword evidence="1" id="KW-0472">Membrane</keyword>
<evidence type="ECO:0000313" key="4">
    <source>
        <dbReference type="EMBL" id="MBS0028964.1"/>
    </source>
</evidence>
<accession>A0ABS5J1A2</accession>
<organism evidence="4 5">
    <name type="scientific">Chitinophaga hostae</name>
    <dbReference type="NCBI Taxonomy" id="2831022"/>
    <lineage>
        <taxon>Bacteria</taxon>
        <taxon>Pseudomonadati</taxon>
        <taxon>Bacteroidota</taxon>
        <taxon>Chitinophagia</taxon>
        <taxon>Chitinophagales</taxon>
        <taxon>Chitinophagaceae</taxon>
        <taxon>Chitinophaga</taxon>
    </lineage>
</organism>
<evidence type="ECO:0000259" key="3">
    <source>
        <dbReference type="Pfam" id="PF14257"/>
    </source>
</evidence>
<feature type="chain" id="PRO_5046817893" evidence="2">
    <location>
        <begin position="24"/>
        <end position="293"/>
    </location>
</feature>
<name>A0ABS5J1A2_9BACT</name>
<dbReference type="Proteomes" id="UP000676386">
    <property type="component" value="Unassembled WGS sequence"/>
</dbReference>
<keyword evidence="1" id="KW-0812">Transmembrane</keyword>
<feature type="domain" description="DUF4349" evidence="3">
    <location>
        <begin position="50"/>
        <end position="285"/>
    </location>
</feature>
<dbReference type="InterPro" id="IPR025645">
    <property type="entry name" value="DUF4349"/>
</dbReference>
<keyword evidence="1" id="KW-1133">Transmembrane helix</keyword>
<evidence type="ECO:0000313" key="5">
    <source>
        <dbReference type="Proteomes" id="UP000676386"/>
    </source>
</evidence>
<dbReference type="RefSeq" id="WP_211974064.1">
    <property type="nucleotide sequence ID" value="NZ_CBFHAM010000104.1"/>
</dbReference>
<evidence type="ECO:0000256" key="1">
    <source>
        <dbReference type="SAM" id="Phobius"/>
    </source>
</evidence>
<dbReference type="PROSITE" id="PS51257">
    <property type="entry name" value="PROKAR_LIPOPROTEIN"/>
    <property type="match status" value="1"/>
</dbReference>
<keyword evidence="2" id="KW-0732">Signal</keyword>
<reference evidence="4 5" key="1">
    <citation type="submission" date="2021-04" db="EMBL/GenBank/DDBJ databases">
        <title>Chitinophaga sp. nov., isolated from the rhizosphere soil.</title>
        <authorList>
            <person name="He S."/>
        </authorList>
    </citation>
    <scope>NUCLEOTIDE SEQUENCE [LARGE SCALE GENOMIC DNA]</scope>
    <source>
        <strain evidence="4 5">2R12</strain>
    </source>
</reference>
<dbReference type="Pfam" id="PF14257">
    <property type="entry name" value="DUF4349"/>
    <property type="match status" value="1"/>
</dbReference>
<protein>
    <submittedName>
        <fullName evidence="4">DUF4349 domain-containing protein</fullName>
    </submittedName>
</protein>
<dbReference type="EMBL" id="JAGTXB010000007">
    <property type="protein sequence ID" value="MBS0028964.1"/>
    <property type="molecule type" value="Genomic_DNA"/>
</dbReference>
<comment type="caution">
    <text evidence="4">The sequence shown here is derived from an EMBL/GenBank/DDBJ whole genome shotgun (WGS) entry which is preliminary data.</text>
</comment>
<gene>
    <name evidence="4" type="ORF">KE626_16710</name>
</gene>
<feature type="signal peptide" evidence="2">
    <location>
        <begin position="1"/>
        <end position="23"/>
    </location>
</feature>